<dbReference type="InterPro" id="IPR000014">
    <property type="entry name" value="PAS"/>
</dbReference>
<dbReference type="SUPFAM" id="SSF55785">
    <property type="entry name" value="PYP-like sensor domain (PAS domain)"/>
    <property type="match status" value="1"/>
</dbReference>
<feature type="compositionally biased region" description="Polar residues" evidence="1">
    <location>
        <begin position="654"/>
        <end position="688"/>
    </location>
</feature>
<reference evidence="3 4" key="1">
    <citation type="journal article" date="2019" name="PLoS ONE">
        <title>Comparative genome analysis indicates high evolutionary potential of pathogenicity genes in Colletotrichum tanaceti.</title>
        <authorList>
            <person name="Lelwala R.V."/>
            <person name="Korhonen P.K."/>
            <person name="Young N.D."/>
            <person name="Scott J.B."/>
            <person name="Ades P.A."/>
            <person name="Gasser R.B."/>
            <person name="Taylor P.W.J."/>
        </authorList>
    </citation>
    <scope>NUCLEOTIDE SEQUENCE [LARGE SCALE GENOMIC DNA]</scope>
    <source>
        <strain evidence="3">BRIP57314</strain>
    </source>
</reference>
<feature type="region of interest" description="Disordered" evidence="1">
    <location>
        <begin position="503"/>
        <end position="697"/>
    </location>
</feature>
<feature type="region of interest" description="Disordered" evidence="1">
    <location>
        <begin position="233"/>
        <end position="349"/>
    </location>
</feature>
<dbReference type="SMART" id="SM00091">
    <property type="entry name" value="PAS"/>
    <property type="match status" value="2"/>
</dbReference>
<proteinExistence type="predicted"/>
<dbReference type="Proteomes" id="UP000310108">
    <property type="component" value="Unassembled WGS sequence"/>
</dbReference>
<organism evidence="3 4">
    <name type="scientific">Colletotrichum tanaceti</name>
    <dbReference type="NCBI Taxonomy" id="1306861"/>
    <lineage>
        <taxon>Eukaryota</taxon>
        <taxon>Fungi</taxon>
        <taxon>Dikarya</taxon>
        <taxon>Ascomycota</taxon>
        <taxon>Pezizomycotina</taxon>
        <taxon>Sordariomycetes</taxon>
        <taxon>Hypocreomycetidae</taxon>
        <taxon>Glomerellales</taxon>
        <taxon>Glomerellaceae</taxon>
        <taxon>Colletotrichum</taxon>
        <taxon>Colletotrichum destructivum species complex</taxon>
    </lineage>
</organism>
<dbReference type="InterPro" id="IPR035965">
    <property type="entry name" value="PAS-like_dom_sf"/>
</dbReference>
<dbReference type="STRING" id="1306861.A0A4U6XSA1"/>
<evidence type="ECO:0000313" key="3">
    <source>
        <dbReference type="EMBL" id="TKW58795.1"/>
    </source>
</evidence>
<feature type="compositionally biased region" description="Basic residues" evidence="1">
    <location>
        <begin position="574"/>
        <end position="588"/>
    </location>
</feature>
<feature type="compositionally biased region" description="Polar residues" evidence="1">
    <location>
        <begin position="506"/>
        <end position="519"/>
    </location>
</feature>
<dbReference type="NCBIfam" id="TIGR00229">
    <property type="entry name" value="sensory_box"/>
    <property type="match status" value="1"/>
</dbReference>
<feature type="compositionally biased region" description="Low complexity" evidence="1">
    <location>
        <begin position="605"/>
        <end position="631"/>
    </location>
</feature>
<name>A0A4U6XSA1_9PEZI</name>
<comment type="caution">
    <text evidence="3">The sequence shown here is derived from an EMBL/GenBank/DDBJ whole genome shotgun (WGS) entry which is preliminary data.</text>
</comment>
<gene>
    <name evidence="3" type="ORF">CTA1_4486</name>
</gene>
<dbReference type="EMBL" id="PJEX01000019">
    <property type="protein sequence ID" value="TKW58795.1"/>
    <property type="molecule type" value="Genomic_DNA"/>
</dbReference>
<dbReference type="Gene3D" id="3.30.450.20">
    <property type="entry name" value="PAS domain"/>
    <property type="match status" value="1"/>
</dbReference>
<feature type="compositionally biased region" description="Low complexity" evidence="1">
    <location>
        <begin position="291"/>
        <end position="327"/>
    </location>
</feature>
<accession>A0A4U6XSA1</accession>
<keyword evidence="4" id="KW-1185">Reference proteome</keyword>
<dbReference type="Pfam" id="PF08447">
    <property type="entry name" value="PAS_3"/>
    <property type="match status" value="1"/>
</dbReference>
<sequence>MSQQSFAMEQTFMTIHSTDPSAAILFVSDSVFDILGYTPQEVQGKSCFDFFHPDEVPFARSVHSRGVLLDKAAVLHYVRVMSRDGQWVSCECCFTVVHDVLVACTSIYRRGEKSDRRAAEAPQIRRLFSSSPRDPRYHMLEHLSPKFRMPAVEREPRAALILNRFTRTLTVMFATNAVSSILGVRPDQIKDKSFYECIQENCLPDAIRCLESAKANDSIAYLRFWYRDPRRPEDFDEDDDGEHNSGNSSDSDGGGVQLDGQLDGHMDIDDDDDNGSGPHIKQEDPSRPDMSNHSSATHTATTNTSGSSSESQPSAATTAPSSNGAAAQPSSAAERLRNRRREPPPPFELEAVVSCTSDGLVVVIRKARPPIPAPHAPLVVPTYTNGLFAAPWGQHPIRPQVPQEMLYTFRPPLMPQYMPLRDNVMAGGGPPVDHLMSSIRDVAVFAWALVGINGNLATYTRGMPRDQAQPDELPVWDPSAGSTSYLGPENQAVRRWTNYDKEKGFGSTSSHQQPYSRGATSGYGHAPQSGVNNYIYSQPPPPPPPTWPGLQPAYTSAFDPFANNNHHQDNQHQHNLHHQHHHAHHNHSGYHQPHQGHYQDHQDHQQQQQQQQQQHHQQQHQQQHQQHQQPQGFGHQAPLQGEPWGDTPPAYNGQGHTNGHSNGHLNGQSNGHSNLGPSTDNSTVNHEPSQGYRYPWQ</sequence>
<protein>
    <recommendedName>
        <fullName evidence="2">PAS domain-containing protein</fullName>
    </recommendedName>
</protein>
<dbReference type="CDD" id="cd00130">
    <property type="entry name" value="PAS"/>
    <property type="match status" value="1"/>
</dbReference>
<dbReference type="PROSITE" id="PS50112">
    <property type="entry name" value="PAS"/>
    <property type="match status" value="1"/>
</dbReference>
<dbReference type="OrthoDB" id="411251at2759"/>
<dbReference type="InterPro" id="IPR013655">
    <property type="entry name" value="PAS_fold_3"/>
</dbReference>
<evidence type="ECO:0000256" key="1">
    <source>
        <dbReference type="SAM" id="MobiDB-lite"/>
    </source>
</evidence>
<feature type="domain" description="PAS" evidence="2">
    <location>
        <begin position="1"/>
        <end position="55"/>
    </location>
</feature>
<feature type="compositionally biased region" description="Pro residues" evidence="1">
    <location>
        <begin position="538"/>
        <end position="547"/>
    </location>
</feature>
<evidence type="ECO:0000259" key="2">
    <source>
        <dbReference type="PROSITE" id="PS50112"/>
    </source>
</evidence>
<evidence type="ECO:0000313" key="4">
    <source>
        <dbReference type="Proteomes" id="UP000310108"/>
    </source>
</evidence>
<dbReference type="AlphaFoldDB" id="A0A4U6XSA1"/>